<feature type="non-terminal residue" evidence="2">
    <location>
        <position position="1"/>
    </location>
</feature>
<evidence type="ECO:0000256" key="1">
    <source>
        <dbReference type="SAM" id="MobiDB-lite"/>
    </source>
</evidence>
<accession>A0ABS8WRF4</accession>
<dbReference type="EMBL" id="JACEIK010011179">
    <property type="protein sequence ID" value="MCE3215507.1"/>
    <property type="molecule type" value="Genomic_DNA"/>
</dbReference>
<reference evidence="2 3" key="1">
    <citation type="journal article" date="2021" name="BMC Genomics">
        <title>Datura genome reveals duplications of psychoactive alkaloid biosynthetic genes and high mutation rate following tissue culture.</title>
        <authorList>
            <person name="Rajewski A."/>
            <person name="Carter-House D."/>
            <person name="Stajich J."/>
            <person name="Litt A."/>
        </authorList>
    </citation>
    <scope>NUCLEOTIDE SEQUENCE [LARGE SCALE GENOMIC DNA]</scope>
    <source>
        <strain evidence="2">AR-01</strain>
    </source>
</reference>
<organism evidence="2 3">
    <name type="scientific">Datura stramonium</name>
    <name type="common">Jimsonweed</name>
    <name type="synonym">Common thornapple</name>
    <dbReference type="NCBI Taxonomy" id="4076"/>
    <lineage>
        <taxon>Eukaryota</taxon>
        <taxon>Viridiplantae</taxon>
        <taxon>Streptophyta</taxon>
        <taxon>Embryophyta</taxon>
        <taxon>Tracheophyta</taxon>
        <taxon>Spermatophyta</taxon>
        <taxon>Magnoliopsida</taxon>
        <taxon>eudicotyledons</taxon>
        <taxon>Gunneridae</taxon>
        <taxon>Pentapetalae</taxon>
        <taxon>asterids</taxon>
        <taxon>lamiids</taxon>
        <taxon>Solanales</taxon>
        <taxon>Solanaceae</taxon>
        <taxon>Solanoideae</taxon>
        <taxon>Datureae</taxon>
        <taxon>Datura</taxon>
    </lineage>
</organism>
<feature type="compositionally biased region" description="Polar residues" evidence="1">
    <location>
        <begin position="1"/>
        <end position="14"/>
    </location>
</feature>
<evidence type="ECO:0000313" key="3">
    <source>
        <dbReference type="Proteomes" id="UP000823775"/>
    </source>
</evidence>
<protein>
    <submittedName>
        <fullName evidence="2">Uncharacterized protein</fullName>
    </submittedName>
</protein>
<feature type="compositionally biased region" description="Low complexity" evidence="1">
    <location>
        <begin position="31"/>
        <end position="40"/>
    </location>
</feature>
<dbReference type="Proteomes" id="UP000823775">
    <property type="component" value="Unassembled WGS sequence"/>
</dbReference>
<comment type="caution">
    <text evidence="2">The sequence shown here is derived from an EMBL/GenBank/DDBJ whole genome shotgun (WGS) entry which is preliminary data.</text>
</comment>
<proteinExistence type="predicted"/>
<sequence length="100" mass="10936">QYSLSFRQRTNVVHSASPDGAVPSQPPPHSTSPSSTLLSRRSSRHHNSTGYLKNIPTLPNFQILGTNSADTYKNSVFITTSFSLTDIAFTILSHVIHLAN</sequence>
<keyword evidence="3" id="KW-1185">Reference proteome</keyword>
<evidence type="ECO:0000313" key="2">
    <source>
        <dbReference type="EMBL" id="MCE3215507.1"/>
    </source>
</evidence>
<gene>
    <name evidence="2" type="ORF">HAX54_002609</name>
</gene>
<feature type="region of interest" description="Disordered" evidence="1">
    <location>
        <begin position="1"/>
        <end position="51"/>
    </location>
</feature>
<name>A0ABS8WRF4_DATST</name>